<feature type="region of interest" description="Disordered" evidence="1">
    <location>
        <begin position="1"/>
        <end position="114"/>
    </location>
</feature>
<dbReference type="Gramene" id="AET1Gv20696100.1">
    <property type="protein sequence ID" value="AET1Gv20696100.1"/>
    <property type="gene ID" value="AET1Gv20696100"/>
</dbReference>
<feature type="compositionally biased region" description="Pro residues" evidence="1">
    <location>
        <begin position="65"/>
        <end position="76"/>
    </location>
</feature>
<accession>A0A452ZB89</accession>
<evidence type="ECO:0000313" key="3">
    <source>
        <dbReference type="EnsemblPlants" id="AET1Gv20696100.1"/>
    </source>
</evidence>
<keyword evidence="4" id="KW-1185">Reference proteome</keyword>
<organism evidence="3 4">
    <name type="scientific">Aegilops tauschii subsp. strangulata</name>
    <name type="common">Goatgrass</name>
    <dbReference type="NCBI Taxonomy" id="200361"/>
    <lineage>
        <taxon>Eukaryota</taxon>
        <taxon>Viridiplantae</taxon>
        <taxon>Streptophyta</taxon>
        <taxon>Embryophyta</taxon>
        <taxon>Tracheophyta</taxon>
        <taxon>Spermatophyta</taxon>
        <taxon>Magnoliopsida</taxon>
        <taxon>Liliopsida</taxon>
        <taxon>Poales</taxon>
        <taxon>Poaceae</taxon>
        <taxon>BOP clade</taxon>
        <taxon>Pooideae</taxon>
        <taxon>Triticodae</taxon>
        <taxon>Triticeae</taxon>
        <taxon>Triticinae</taxon>
        <taxon>Aegilops</taxon>
    </lineage>
</organism>
<dbReference type="InterPro" id="IPR011676">
    <property type="entry name" value="DUF1618"/>
</dbReference>
<dbReference type="Proteomes" id="UP000015105">
    <property type="component" value="Chromosome 1D"/>
</dbReference>
<dbReference type="Pfam" id="PF07762">
    <property type="entry name" value="DUF1618"/>
    <property type="match status" value="1"/>
</dbReference>
<proteinExistence type="predicted"/>
<sequence length="434" mass="46655">STPVSRPYRHHRTGSKSPHPQQNAPPHTGRLHRGRGLPPLPLHGALPPWALIQRASVDESGAPASPRPSPALPSPPTSSTRAAPEPATASSSCASATPASTRTPSATSTPSQLRSLSWAGTDVDPEVVRFVCNPLTGELYRLPDLDGTKRTSACRHLGLLTQSRAGDGPPDRYAVAEMFTAGGPEEEGDGGFVMRRFLSETGKWDKVTGLPSPLPAGRKMDIGNAVVAFGDRLWWIDDSWGAISVDPLSDRPELRFVELPRGSVLPDLDGMASTRILGSHRRIGVSEGKMQYVEVSKEKPYVISLFSLDDEGSSWTLDHETAFAPIWDDALLCSAPLEQMLAIGAINPLKANIVYLACGDKILGVDVVTKKITRISGLAIAVPDLPLLPCVLPTWLESSQIPSAGWSKKNTLKSEVSPNTVKRENLHVEIDLLK</sequence>
<evidence type="ECO:0000313" key="4">
    <source>
        <dbReference type="Proteomes" id="UP000015105"/>
    </source>
</evidence>
<name>A0A452ZB89_AEGTS</name>
<reference evidence="3" key="3">
    <citation type="journal article" date="2017" name="Nature">
        <title>Genome sequence of the progenitor of the wheat D genome Aegilops tauschii.</title>
        <authorList>
            <person name="Luo M.C."/>
            <person name="Gu Y.Q."/>
            <person name="Puiu D."/>
            <person name="Wang H."/>
            <person name="Twardziok S.O."/>
            <person name="Deal K.R."/>
            <person name="Huo N."/>
            <person name="Zhu T."/>
            <person name="Wang L."/>
            <person name="Wang Y."/>
            <person name="McGuire P.E."/>
            <person name="Liu S."/>
            <person name="Long H."/>
            <person name="Ramasamy R.K."/>
            <person name="Rodriguez J.C."/>
            <person name="Van S.L."/>
            <person name="Yuan L."/>
            <person name="Wang Z."/>
            <person name="Xia Z."/>
            <person name="Xiao L."/>
            <person name="Anderson O.D."/>
            <person name="Ouyang S."/>
            <person name="Liang Y."/>
            <person name="Zimin A.V."/>
            <person name="Pertea G."/>
            <person name="Qi P."/>
            <person name="Bennetzen J.L."/>
            <person name="Dai X."/>
            <person name="Dawson M.W."/>
            <person name="Muller H.G."/>
            <person name="Kugler K."/>
            <person name="Rivarola-Duarte L."/>
            <person name="Spannagl M."/>
            <person name="Mayer K.F.X."/>
            <person name="Lu F.H."/>
            <person name="Bevan M.W."/>
            <person name="Leroy P."/>
            <person name="Li P."/>
            <person name="You F.M."/>
            <person name="Sun Q."/>
            <person name="Liu Z."/>
            <person name="Lyons E."/>
            <person name="Wicker T."/>
            <person name="Salzberg S.L."/>
            <person name="Devos K.M."/>
            <person name="Dvorak J."/>
        </authorList>
    </citation>
    <scope>NUCLEOTIDE SEQUENCE [LARGE SCALE GENOMIC DNA]</scope>
    <source>
        <strain evidence="3">cv. AL8/78</strain>
    </source>
</reference>
<reference evidence="3" key="4">
    <citation type="submission" date="2019-03" db="UniProtKB">
        <authorList>
            <consortium name="EnsemblPlants"/>
        </authorList>
    </citation>
    <scope>IDENTIFICATION</scope>
</reference>
<reference evidence="4" key="2">
    <citation type="journal article" date="2017" name="Nat. Plants">
        <title>The Aegilops tauschii genome reveals multiple impacts of transposons.</title>
        <authorList>
            <person name="Zhao G."/>
            <person name="Zou C."/>
            <person name="Li K."/>
            <person name="Wang K."/>
            <person name="Li T."/>
            <person name="Gao L."/>
            <person name="Zhang X."/>
            <person name="Wang H."/>
            <person name="Yang Z."/>
            <person name="Liu X."/>
            <person name="Jiang W."/>
            <person name="Mao L."/>
            <person name="Kong X."/>
            <person name="Jiao Y."/>
            <person name="Jia J."/>
        </authorList>
    </citation>
    <scope>NUCLEOTIDE SEQUENCE [LARGE SCALE GENOMIC DNA]</scope>
    <source>
        <strain evidence="4">cv. AL8/78</strain>
    </source>
</reference>
<evidence type="ECO:0000259" key="2">
    <source>
        <dbReference type="Pfam" id="PF07762"/>
    </source>
</evidence>
<dbReference type="AlphaFoldDB" id="A0A452ZB89"/>
<dbReference type="PANTHER" id="PTHR33086:SF4">
    <property type="entry name" value="OS05G0467700 PROTEIN"/>
    <property type="match status" value="1"/>
</dbReference>
<protein>
    <recommendedName>
        <fullName evidence="2">DUF1618 domain-containing protein</fullName>
    </recommendedName>
</protein>
<reference evidence="4" key="1">
    <citation type="journal article" date="2014" name="Science">
        <title>Ancient hybridizations among the ancestral genomes of bread wheat.</title>
        <authorList>
            <consortium name="International Wheat Genome Sequencing Consortium,"/>
            <person name="Marcussen T."/>
            <person name="Sandve S.R."/>
            <person name="Heier L."/>
            <person name="Spannagl M."/>
            <person name="Pfeifer M."/>
            <person name="Jakobsen K.S."/>
            <person name="Wulff B.B."/>
            <person name="Steuernagel B."/>
            <person name="Mayer K.F."/>
            <person name="Olsen O.A."/>
        </authorList>
    </citation>
    <scope>NUCLEOTIDE SEQUENCE [LARGE SCALE GENOMIC DNA]</scope>
    <source>
        <strain evidence="4">cv. AL8/78</strain>
    </source>
</reference>
<reference evidence="3" key="5">
    <citation type="journal article" date="2021" name="G3 (Bethesda)">
        <title>Aegilops tauschii genome assembly Aet v5.0 features greater sequence contiguity and improved annotation.</title>
        <authorList>
            <person name="Wang L."/>
            <person name="Zhu T."/>
            <person name="Rodriguez J.C."/>
            <person name="Deal K.R."/>
            <person name="Dubcovsky J."/>
            <person name="McGuire P.E."/>
            <person name="Lux T."/>
            <person name="Spannagl M."/>
            <person name="Mayer K.F.X."/>
            <person name="Baldrich P."/>
            <person name="Meyers B.C."/>
            <person name="Huo N."/>
            <person name="Gu Y.Q."/>
            <person name="Zhou H."/>
            <person name="Devos K.M."/>
            <person name="Bennetzen J.L."/>
            <person name="Unver T."/>
            <person name="Budak H."/>
            <person name="Gulick P.J."/>
            <person name="Galiba G."/>
            <person name="Kalapos B."/>
            <person name="Nelson D.R."/>
            <person name="Li P."/>
            <person name="You F.M."/>
            <person name="Luo M.C."/>
            <person name="Dvorak J."/>
        </authorList>
    </citation>
    <scope>NUCLEOTIDE SEQUENCE [LARGE SCALE GENOMIC DNA]</scope>
    <source>
        <strain evidence="3">cv. AL8/78</strain>
    </source>
</reference>
<evidence type="ECO:0000256" key="1">
    <source>
        <dbReference type="SAM" id="MobiDB-lite"/>
    </source>
</evidence>
<feature type="compositionally biased region" description="Polar residues" evidence="1">
    <location>
        <begin position="15"/>
        <end position="24"/>
    </location>
</feature>
<dbReference type="EnsemblPlants" id="AET1Gv20696100.1">
    <property type="protein sequence ID" value="AET1Gv20696100.1"/>
    <property type="gene ID" value="AET1Gv20696100"/>
</dbReference>
<feature type="domain" description="DUF1618" evidence="2">
    <location>
        <begin position="235"/>
        <end position="355"/>
    </location>
</feature>
<feature type="compositionally biased region" description="Low complexity" evidence="1">
    <location>
        <begin position="77"/>
        <end position="111"/>
    </location>
</feature>
<dbReference type="PANTHER" id="PTHR33086">
    <property type="entry name" value="OS05G0468200 PROTEIN-RELATED"/>
    <property type="match status" value="1"/>
</dbReference>
<dbReference type="STRING" id="200361.A0A452ZB89"/>